<evidence type="ECO:0000256" key="7">
    <source>
        <dbReference type="ARBA" id="ARBA00022932"/>
    </source>
</evidence>
<keyword evidence="7" id="KW-0239">DNA-directed DNA polymerase</keyword>
<keyword evidence="9" id="KW-0238">DNA-binding</keyword>
<dbReference type="GO" id="GO:0006302">
    <property type="term" value="P:double-strand break repair"/>
    <property type="evidence" value="ECO:0007669"/>
    <property type="project" value="TreeGrafter"/>
</dbReference>
<evidence type="ECO:0000256" key="2">
    <source>
        <dbReference type="ARBA" id="ARBA00012417"/>
    </source>
</evidence>
<dbReference type="GO" id="GO:0039693">
    <property type="term" value="P:viral DNA genome replication"/>
    <property type="evidence" value="ECO:0007669"/>
    <property type="project" value="UniProtKB-KW"/>
</dbReference>
<dbReference type="GO" id="GO:0004527">
    <property type="term" value="F:exonuclease activity"/>
    <property type="evidence" value="ECO:0007669"/>
    <property type="project" value="UniProtKB-KW"/>
</dbReference>
<keyword evidence="8" id="KW-1194">Viral DNA replication</keyword>
<dbReference type="PANTHER" id="PTHR10133">
    <property type="entry name" value="DNA POLYMERASE I"/>
    <property type="match status" value="1"/>
</dbReference>
<dbReference type="InterPro" id="IPR019760">
    <property type="entry name" value="DNA-dir_DNA_pol_A_CS"/>
</dbReference>
<evidence type="ECO:0000256" key="5">
    <source>
        <dbReference type="ARBA" id="ARBA00022695"/>
    </source>
</evidence>
<dbReference type="Gene3D" id="1.10.150.20">
    <property type="entry name" value="5' to 3' exonuclease, C-terminal subdomain"/>
    <property type="match status" value="1"/>
</dbReference>
<dbReference type="SUPFAM" id="SSF56672">
    <property type="entry name" value="DNA/RNA polymerases"/>
    <property type="match status" value="1"/>
</dbReference>
<name>A0A6J5LR50_9CAUD</name>
<evidence type="ECO:0000256" key="10">
    <source>
        <dbReference type="ARBA" id="ARBA00049244"/>
    </source>
</evidence>
<dbReference type="Gene3D" id="3.30.70.370">
    <property type="match status" value="1"/>
</dbReference>
<dbReference type="InterPro" id="IPR002298">
    <property type="entry name" value="DNA_polymerase_A"/>
</dbReference>
<comment type="similarity">
    <text evidence="1">Belongs to the DNA polymerase type-A family.</text>
</comment>
<feature type="domain" description="DNA-directed DNA polymerase family A palm" evidence="11">
    <location>
        <begin position="374"/>
        <end position="618"/>
    </location>
</feature>
<evidence type="ECO:0000313" key="13">
    <source>
        <dbReference type="EMBL" id="CAB4168731.1"/>
    </source>
</evidence>
<dbReference type="EC" id="2.7.7.7" evidence="2"/>
<keyword evidence="12" id="KW-0540">Nuclease</keyword>
<keyword evidence="12" id="KW-0269">Exonuclease</keyword>
<dbReference type="GO" id="GO:0006261">
    <property type="term" value="P:DNA-templated DNA replication"/>
    <property type="evidence" value="ECO:0007669"/>
    <property type="project" value="InterPro"/>
</dbReference>
<dbReference type="Pfam" id="PF00476">
    <property type="entry name" value="DNA_pol_A"/>
    <property type="match status" value="1"/>
</dbReference>
<evidence type="ECO:0000259" key="11">
    <source>
        <dbReference type="SMART" id="SM00482"/>
    </source>
</evidence>
<keyword evidence="12" id="KW-0378">Hydrolase</keyword>
<protein>
    <recommendedName>
        <fullName evidence="3">DNA polymerase</fullName>
        <ecNumber evidence="2">2.7.7.7</ecNumber>
    </recommendedName>
</protein>
<dbReference type="PANTHER" id="PTHR10133:SF27">
    <property type="entry name" value="DNA POLYMERASE NU"/>
    <property type="match status" value="1"/>
</dbReference>
<dbReference type="GO" id="GO:0003887">
    <property type="term" value="F:DNA-directed DNA polymerase activity"/>
    <property type="evidence" value="ECO:0007669"/>
    <property type="project" value="UniProtKB-KW"/>
</dbReference>
<dbReference type="PROSITE" id="PS00447">
    <property type="entry name" value="DNA_POLYMERASE_A"/>
    <property type="match status" value="1"/>
</dbReference>
<evidence type="ECO:0000256" key="4">
    <source>
        <dbReference type="ARBA" id="ARBA00022679"/>
    </source>
</evidence>
<gene>
    <name evidence="12" type="ORF">UFOVP302_39</name>
    <name evidence="13" type="ORF">UFOVP579_39</name>
</gene>
<dbReference type="InterPro" id="IPR001098">
    <property type="entry name" value="DNA-dir_DNA_pol_A_palm_dom"/>
</dbReference>
<reference evidence="12" key="1">
    <citation type="submission" date="2020-04" db="EMBL/GenBank/DDBJ databases">
        <authorList>
            <person name="Chiriac C."/>
            <person name="Salcher M."/>
            <person name="Ghai R."/>
            <person name="Kavagutti S V."/>
        </authorList>
    </citation>
    <scope>NUCLEOTIDE SEQUENCE</scope>
</reference>
<organism evidence="12">
    <name type="scientific">uncultured Caudovirales phage</name>
    <dbReference type="NCBI Taxonomy" id="2100421"/>
    <lineage>
        <taxon>Viruses</taxon>
        <taxon>Duplodnaviria</taxon>
        <taxon>Heunggongvirae</taxon>
        <taxon>Uroviricota</taxon>
        <taxon>Caudoviricetes</taxon>
        <taxon>Peduoviridae</taxon>
        <taxon>Maltschvirus</taxon>
        <taxon>Maltschvirus maltsch</taxon>
    </lineage>
</organism>
<evidence type="ECO:0000256" key="3">
    <source>
        <dbReference type="ARBA" id="ARBA00015749"/>
    </source>
</evidence>
<evidence type="ECO:0000256" key="9">
    <source>
        <dbReference type="ARBA" id="ARBA00023125"/>
    </source>
</evidence>
<evidence type="ECO:0000256" key="6">
    <source>
        <dbReference type="ARBA" id="ARBA00022705"/>
    </source>
</evidence>
<sequence length="654" mass="73687">MHTLAIDIETYSSVDLTTCGVYKYVASPDFEILMIAYKLDDEPVRIMTDGLNTPWRINPELQRFIQWLSLSDYKKTAYNATFERLCLSSAYSAGTDTAQWECTMIKAAAMGLPMGLAAVADALNLRQKKDRNGSALIRYFSLPCKPTKANGMRSRNLPQHDPEKWEAFKAYCIQDVEVESAIRDQLAWYTLPAREQQLYQLDQQINDRGIMLDKPFVQAAIAINDEYTARLTEEAIKLTNLSNPNSGSQLKQWLSSEMDTQVKSLTKASIPELKGATTNKTVTRVLEIRQELGKSSVSKYEAMLATVSDNDSRIRGLLQFYGATRTGRWAGRLVQVQNLPQNHLKDLEEIRSYVASGSLDLLELMTGNISSTLSQLIRTAFIAKPAHRFLVSDFSAIEARVIAWLAGEAWRMKVFEGDGKIYEASAAQMFRIPVEQVTKDQRQKGKVAELALGYQGGANALVKMGALEKGLTEAELPAIVALWRKSSPKIVRLWNDVQECAMNAIDEPNIDVRLRNLSFVCKQDRLIITLPSGRHLMYHRPVIQGDRKWGKPQISYMGISDTKQWERQDTYGGKLVENIVQAIARDCLAEAMLRLKQYNYNIVMHVHDEVICELHKGDTGTIADMNSIMSETIPWAPTLRLTAAGFETTIYKKD</sequence>
<keyword evidence="4" id="KW-0808">Transferase</keyword>
<dbReference type="EMBL" id="LR796829">
    <property type="protein sequence ID" value="CAB4168731.1"/>
    <property type="molecule type" value="Genomic_DNA"/>
</dbReference>
<dbReference type="EMBL" id="LR796316">
    <property type="protein sequence ID" value="CAB4136232.1"/>
    <property type="molecule type" value="Genomic_DNA"/>
</dbReference>
<dbReference type="GO" id="GO:0003677">
    <property type="term" value="F:DNA binding"/>
    <property type="evidence" value="ECO:0007669"/>
    <property type="project" value="UniProtKB-KW"/>
</dbReference>
<dbReference type="InterPro" id="IPR043502">
    <property type="entry name" value="DNA/RNA_pol_sf"/>
</dbReference>
<accession>A0A6J5LR50</accession>
<evidence type="ECO:0000256" key="8">
    <source>
        <dbReference type="ARBA" id="ARBA00023109"/>
    </source>
</evidence>
<evidence type="ECO:0000256" key="1">
    <source>
        <dbReference type="ARBA" id="ARBA00007705"/>
    </source>
</evidence>
<comment type="catalytic activity">
    <reaction evidence="10">
        <text>DNA(n) + a 2'-deoxyribonucleoside 5'-triphosphate = DNA(n+1) + diphosphate</text>
        <dbReference type="Rhea" id="RHEA:22508"/>
        <dbReference type="Rhea" id="RHEA-COMP:17339"/>
        <dbReference type="Rhea" id="RHEA-COMP:17340"/>
        <dbReference type="ChEBI" id="CHEBI:33019"/>
        <dbReference type="ChEBI" id="CHEBI:61560"/>
        <dbReference type="ChEBI" id="CHEBI:173112"/>
        <dbReference type="EC" id="2.7.7.7"/>
    </reaction>
</comment>
<proteinExistence type="inferred from homology"/>
<keyword evidence="6" id="KW-0235">DNA replication</keyword>
<keyword evidence="5" id="KW-0548">Nucleotidyltransferase</keyword>
<evidence type="ECO:0000313" key="12">
    <source>
        <dbReference type="EMBL" id="CAB4136232.1"/>
    </source>
</evidence>
<dbReference type="SMART" id="SM00482">
    <property type="entry name" value="POLAc"/>
    <property type="match status" value="1"/>
</dbReference>